<sequence length="1059" mass="116228">MRNSPRSAALSPPDANSSSMTHLTIFPRTLSSFPVPPFSSENPSKNAVTSPTDPEYKAVDTDRKLKLYGVIQAFREGKTPNNKQCLQTLDYVIDHSPIDEKKLSKDGRTLVEDTRDIIRTLRTIVAEKNPDEAIQNFIYHTRKTSTPNASDLKNVSTGTNKEQMQQDGEEAVEHLRTLGKLIFTNSEARKLLKDIGLLGRDVAADGAAKLAEVARPDEDALRQIDEPAPSNQWVGPNGEKRDHNSSVPDTGLQEKKEQLQNARDQKDNFKQEMKDELKSRGENVANAADHAQQQQAGPATGHIGSARDAAQQGADAYNNSSSTGHYGSTGGNFHQGQPGQTLSSSQGGFSSAQGPNSGFSSTGGLDQQQKEEAKDRAYAGKEAGVGQAKEEAKGLKDKLLARVPDEHKDKADEQVQKAKDYMHEKVPQERIDRFVYRLKKVIVECQRHQDYQAAIDFFLDKAEHYQVQAKEATKQSGGTAATVRHDDNFRNATSELRAILERFANGESMQPIFDSVDQLYTDAKNDDGLRDWFRELDHYIRSCLQEPGYIMKDEADRRGRELKESGKHYWDPQNGKYSGHKDNFFNSVQHFFTAYADDGLNQRLGESVKSLVTDLFLNSEGNVTWKPELWTDIRRVILPTLFQQIGYVPIPRAEYTSKDVDLTANIIPNLFEIEARNYFKLSQYDNLGDVSKHSFWVSFSQVQTDLKDVAFYIKKKTGFPKITDSGYADVFLGGKGLSGKVHLESTGRKHHAFKVVNVDVKIDKLKFAVRDSKHSTLINFLRPLATGLIKSAITKALEAAIRSGLEQIDMQLSDLSERLEDAKNQEGTSKIDALKQSFNTKKHEAQEKKARAEEKAPDGQFSLTLDPKDKLVNWTAPDSSLEKMQIQKENARKTGPQGWESPAFSIVGKDTAFDSHATSNSKGHGASTQPASELRAASGTGLGSHEPSSGVTGNQYGTGASSQYPPSGVAGGQYPSSNVAGGQYPSSNVAGGQYPTGTSSTQQPLTGAHGAHGGASDVAYTAGQPTGVLNTNFIPGEPAVANPAYTQGGAVPNQQVYRQ</sequence>
<feature type="compositionally biased region" description="Polar residues" evidence="1">
    <location>
        <begin position="1023"/>
        <end position="1033"/>
    </location>
</feature>
<dbReference type="GO" id="GO:0008289">
    <property type="term" value="F:lipid binding"/>
    <property type="evidence" value="ECO:0007669"/>
    <property type="project" value="InterPro"/>
</dbReference>
<dbReference type="Proteomes" id="UP000237144">
    <property type="component" value="Unassembled WGS sequence"/>
</dbReference>
<comment type="caution">
    <text evidence="4">The sequence shown here is derived from an EMBL/GenBank/DDBJ whole genome shotgun (WGS) entry which is preliminary data.</text>
</comment>
<feature type="compositionally biased region" description="Polar residues" evidence="1">
    <location>
        <begin position="39"/>
        <end position="52"/>
    </location>
</feature>
<dbReference type="InterPro" id="IPR045967">
    <property type="entry name" value="HAM1-like_N"/>
</dbReference>
<feature type="domain" description="HAM1-like C-terminal" evidence="2">
    <location>
        <begin position="760"/>
        <end position="911"/>
    </location>
</feature>
<feature type="region of interest" description="Disordered" evidence="1">
    <location>
        <begin position="1"/>
        <end position="22"/>
    </location>
</feature>
<dbReference type="Gene3D" id="3.15.10.10">
    <property type="entry name" value="Bactericidal permeability-increasing protein, domain 1"/>
    <property type="match status" value="1"/>
</dbReference>
<feature type="compositionally biased region" description="Basic and acidic residues" evidence="1">
    <location>
        <begin position="843"/>
        <end position="857"/>
    </location>
</feature>
<feature type="compositionally biased region" description="Polar residues" evidence="1">
    <location>
        <begin position="974"/>
        <end position="1005"/>
    </location>
</feature>
<name>A0A2S5BI66_9BASI</name>
<feature type="compositionally biased region" description="Low complexity" evidence="1">
    <location>
        <begin position="317"/>
        <end position="326"/>
    </location>
</feature>
<keyword evidence="5" id="KW-1185">Reference proteome</keyword>
<reference evidence="4 5" key="1">
    <citation type="journal article" date="2018" name="Front. Microbiol.">
        <title>Prospects for Fungal Bioremediation of Acidic Radioactive Waste Sites: Characterization and Genome Sequence of Rhodotorula taiwanensis MD1149.</title>
        <authorList>
            <person name="Tkavc R."/>
            <person name="Matrosova V.Y."/>
            <person name="Grichenko O.E."/>
            <person name="Gostincar C."/>
            <person name="Volpe R.P."/>
            <person name="Klimenkova P."/>
            <person name="Gaidamakova E.K."/>
            <person name="Zhou C.E."/>
            <person name="Stewart B.J."/>
            <person name="Lyman M.G."/>
            <person name="Malfatti S.A."/>
            <person name="Rubinfeld B."/>
            <person name="Courtot M."/>
            <person name="Singh J."/>
            <person name="Dalgard C.L."/>
            <person name="Hamilton T."/>
            <person name="Frey K.G."/>
            <person name="Gunde-Cimerman N."/>
            <person name="Dugan L."/>
            <person name="Daly M.J."/>
        </authorList>
    </citation>
    <scope>NUCLEOTIDE SEQUENCE [LARGE SCALE GENOMIC DNA]</scope>
    <source>
        <strain evidence="4 5">MD1149</strain>
    </source>
</reference>
<dbReference type="EMBL" id="PJQD01000005">
    <property type="protein sequence ID" value="POY76469.1"/>
    <property type="molecule type" value="Genomic_DNA"/>
</dbReference>
<evidence type="ECO:0000313" key="4">
    <source>
        <dbReference type="EMBL" id="POY76469.1"/>
    </source>
</evidence>
<dbReference type="PANTHER" id="PTHR31138">
    <property type="entry name" value="CHROMOSOME 19, WHOLE GENOME SHOTGUN SEQUENCE"/>
    <property type="match status" value="1"/>
</dbReference>
<evidence type="ECO:0000259" key="3">
    <source>
        <dbReference type="Pfam" id="PF19343"/>
    </source>
</evidence>
<gene>
    <name evidence="4" type="ORF">BMF94_0670</name>
</gene>
<dbReference type="PANTHER" id="PTHR31138:SF1">
    <property type="entry name" value="PDZ DOMAIN-CONTAINING PROTEIN"/>
    <property type="match status" value="1"/>
</dbReference>
<feature type="compositionally biased region" description="Polar residues" evidence="1">
    <location>
        <begin position="355"/>
        <end position="367"/>
    </location>
</feature>
<feature type="domain" description="HAM1-like N-terminal" evidence="3">
    <location>
        <begin position="367"/>
        <end position="748"/>
    </location>
</feature>
<feature type="region of interest" description="Disordered" evidence="1">
    <location>
        <begin position="34"/>
        <end position="55"/>
    </location>
</feature>
<dbReference type="InterPro" id="IPR017943">
    <property type="entry name" value="Bactericidal_perm-incr_a/b_dom"/>
</dbReference>
<feature type="region of interest" description="Disordered" evidence="1">
    <location>
        <begin position="843"/>
        <end position="1059"/>
    </location>
</feature>
<feature type="compositionally biased region" description="Basic and acidic residues" evidence="1">
    <location>
        <begin position="368"/>
        <end position="379"/>
    </location>
</feature>
<dbReference type="AlphaFoldDB" id="A0A2S5BI66"/>
<feature type="domain" description="HAM1-like N-terminal" evidence="3">
    <location>
        <begin position="43"/>
        <end position="314"/>
    </location>
</feature>
<protein>
    <submittedName>
        <fullName evidence="4">Uncharacterized protein</fullName>
    </submittedName>
</protein>
<feature type="compositionally biased region" description="Polar residues" evidence="1">
    <location>
        <begin position="946"/>
        <end position="965"/>
    </location>
</feature>
<feature type="compositionally biased region" description="Low complexity" evidence="1">
    <location>
        <begin position="285"/>
        <end position="299"/>
    </location>
</feature>
<accession>A0A2S5BI66</accession>
<feature type="compositionally biased region" description="Low complexity" evidence="1">
    <location>
        <begin position="339"/>
        <end position="354"/>
    </location>
</feature>
<feature type="compositionally biased region" description="Polar residues" evidence="1">
    <location>
        <begin position="916"/>
        <end position="931"/>
    </location>
</feature>
<evidence type="ECO:0000256" key="1">
    <source>
        <dbReference type="SAM" id="MobiDB-lite"/>
    </source>
</evidence>
<dbReference type="Pfam" id="PF14613">
    <property type="entry name" value="HAM1_C"/>
    <property type="match status" value="1"/>
</dbReference>
<dbReference type="Pfam" id="PF19343">
    <property type="entry name" value="HAM1_N"/>
    <property type="match status" value="2"/>
</dbReference>
<feature type="region of interest" description="Disordered" evidence="1">
    <location>
        <begin position="219"/>
        <end position="252"/>
    </location>
</feature>
<organism evidence="4 5">
    <name type="scientific">Rhodotorula taiwanensis</name>
    <dbReference type="NCBI Taxonomy" id="741276"/>
    <lineage>
        <taxon>Eukaryota</taxon>
        <taxon>Fungi</taxon>
        <taxon>Dikarya</taxon>
        <taxon>Basidiomycota</taxon>
        <taxon>Pucciniomycotina</taxon>
        <taxon>Microbotryomycetes</taxon>
        <taxon>Sporidiobolales</taxon>
        <taxon>Sporidiobolaceae</taxon>
        <taxon>Rhodotorula</taxon>
    </lineage>
</organism>
<feature type="region of interest" description="Disordered" evidence="1">
    <location>
        <begin position="273"/>
        <end position="393"/>
    </location>
</feature>
<dbReference type="OrthoDB" id="19394at2759"/>
<dbReference type="STRING" id="741276.A0A2S5BI66"/>
<proteinExistence type="predicted"/>
<dbReference type="InterPro" id="IPR027842">
    <property type="entry name" value="HAM1-like_C"/>
</dbReference>
<evidence type="ECO:0000313" key="5">
    <source>
        <dbReference type="Proteomes" id="UP000237144"/>
    </source>
</evidence>
<evidence type="ECO:0000259" key="2">
    <source>
        <dbReference type="Pfam" id="PF14613"/>
    </source>
</evidence>
<dbReference type="SUPFAM" id="SSF55394">
    <property type="entry name" value="Bactericidal permeability-increasing protein, BPI"/>
    <property type="match status" value="1"/>
</dbReference>